<reference evidence="14" key="1">
    <citation type="journal article" date="2020" name="Stud. Mycol.">
        <title>101 Dothideomycetes genomes: a test case for predicting lifestyles and emergence of pathogens.</title>
        <authorList>
            <person name="Haridas S."/>
            <person name="Albert R."/>
            <person name="Binder M."/>
            <person name="Bloem J."/>
            <person name="Labutti K."/>
            <person name="Salamov A."/>
            <person name="Andreopoulos B."/>
            <person name="Baker S."/>
            <person name="Barry K."/>
            <person name="Bills G."/>
            <person name="Bluhm B."/>
            <person name="Cannon C."/>
            <person name="Castanera R."/>
            <person name="Culley D."/>
            <person name="Daum C."/>
            <person name="Ezra D."/>
            <person name="Gonzalez J."/>
            <person name="Henrissat B."/>
            <person name="Kuo A."/>
            <person name="Liang C."/>
            <person name="Lipzen A."/>
            <person name="Lutzoni F."/>
            <person name="Magnuson J."/>
            <person name="Mondo S."/>
            <person name="Nolan M."/>
            <person name="Ohm R."/>
            <person name="Pangilinan J."/>
            <person name="Park H.-J."/>
            <person name="Ramirez L."/>
            <person name="Alfaro M."/>
            <person name="Sun H."/>
            <person name="Tritt A."/>
            <person name="Yoshinaga Y."/>
            <person name="Zwiers L.-H."/>
            <person name="Turgeon B."/>
            <person name="Goodwin S."/>
            <person name="Spatafora J."/>
            <person name="Crous P."/>
            <person name="Grigoriev I."/>
        </authorList>
    </citation>
    <scope>NUCLEOTIDE SEQUENCE</scope>
    <source>
        <strain evidence="14">CBS 121167</strain>
    </source>
</reference>
<name>A0A6A6BMX3_9PEZI</name>
<dbReference type="EMBL" id="ML995481">
    <property type="protein sequence ID" value="KAF2143921.1"/>
    <property type="molecule type" value="Genomic_DNA"/>
</dbReference>
<evidence type="ECO:0000313" key="14">
    <source>
        <dbReference type="EMBL" id="KAF2143921.1"/>
    </source>
</evidence>
<evidence type="ECO:0000256" key="9">
    <source>
        <dbReference type="ARBA" id="ARBA00040965"/>
    </source>
</evidence>
<evidence type="ECO:0000256" key="11">
    <source>
        <dbReference type="ARBA" id="ARBA00042436"/>
    </source>
</evidence>
<dbReference type="AlphaFoldDB" id="A0A6A6BMX3"/>
<dbReference type="PROSITE" id="PS51147">
    <property type="entry name" value="PFTA"/>
    <property type="match status" value="4"/>
</dbReference>
<comment type="similarity">
    <text evidence="2">Belongs to the protein prenyltransferase subunit alpha family.</text>
</comment>
<dbReference type="InterPro" id="IPR002088">
    <property type="entry name" value="Prenyl_trans_a"/>
</dbReference>
<dbReference type="RefSeq" id="XP_033399633.1">
    <property type="nucleotide sequence ID" value="XM_033536682.1"/>
</dbReference>
<dbReference type="GO" id="GO:0004660">
    <property type="term" value="F:protein farnesyltransferase activity"/>
    <property type="evidence" value="ECO:0007669"/>
    <property type="project" value="UniProtKB-EC"/>
</dbReference>
<dbReference type="GO" id="GO:0004662">
    <property type="term" value="F:CAAX-protein geranylgeranyltransferase activity"/>
    <property type="evidence" value="ECO:0007669"/>
    <property type="project" value="UniProtKB-EC"/>
</dbReference>
<keyword evidence="6" id="KW-0808">Transferase</keyword>
<evidence type="ECO:0000256" key="7">
    <source>
        <dbReference type="ARBA" id="ARBA00022737"/>
    </source>
</evidence>
<evidence type="ECO:0000256" key="5">
    <source>
        <dbReference type="ARBA" id="ARBA00022602"/>
    </source>
</evidence>
<dbReference type="Proteomes" id="UP000799438">
    <property type="component" value="Unassembled WGS sequence"/>
</dbReference>
<dbReference type="OrthoDB" id="272289at2759"/>
<evidence type="ECO:0000256" key="10">
    <source>
        <dbReference type="ARBA" id="ARBA00041392"/>
    </source>
</evidence>
<comment type="cofactor">
    <cofactor evidence="1">
        <name>Mg(2+)</name>
        <dbReference type="ChEBI" id="CHEBI:18420"/>
    </cofactor>
</comment>
<keyword evidence="15" id="KW-1185">Reference proteome</keyword>
<keyword evidence="8" id="KW-0460">Magnesium</keyword>
<dbReference type="PANTHER" id="PTHR11129:SF1">
    <property type="entry name" value="PROTEIN FARNESYLTRANSFERASE_GERANYLGERANYLTRANSFERASE TYPE-1 SUBUNIT ALPHA"/>
    <property type="match status" value="1"/>
</dbReference>
<sequence>MGYFAEAEEWKDVEPIPLNEGGPNALAAIAYSDEYDEAMSYLRAIMAKNEMSDRAIDLTDAIIDSNPAHYTVWLYRAKNILSLNKDLRAEVDWLNETALQNLKNYQIWHHRQTIVNKLGSAEGEQDFIARMLVKDAKNYHVWSYRQWLVRRFGLWEQGELEAIEKLLADDVRNNSAWNHRWFIVFGNDATNFSNKKILDREFDYAKAAVHRAPQNQSPWNYLRGLVRHAQLPPDTLKDFAAMFADPHKPDDVRSSHALDLLADIYAAEGGRDDAATALDLLATRYDPIRQNYWNYRKSLLDAPAAAPIKTV</sequence>
<evidence type="ECO:0000256" key="3">
    <source>
        <dbReference type="ARBA" id="ARBA00012700"/>
    </source>
</evidence>
<keyword evidence="7" id="KW-0677">Repeat</keyword>
<proteinExistence type="inferred from homology"/>
<evidence type="ECO:0000256" key="13">
    <source>
        <dbReference type="ARBA" id="ARBA00043219"/>
    </source>
</evidence>
<dbReference type="Gene3D" id="1.25.40.120">
    <property type="entry name" value="Protein prenylyltransferase"/>
    <property type="match status" value="1"/>
</dbReference>
<dbReference type="GO" id="GO:0005953">
    <property type="term" value="C:CAAX-protein geranylgeranyltransferase complex"/>
    <property type="evidence" value="ECO:0007669"/>
    <property type="project" value="TreeGrafter"/>
</dbReference>
<gene>
    <name evidence="14" type="ORF">K452DRAFT_224324</name>
</gene>
<evidence type="ECO:0000313" key="15">
    <source>
        <dbReference type="Proteomes" id="UP000799438"/>
    </source>
</evidence>
<organism evidence="14 15">
    <name type="scientific">Aplosporella prunicola CBS 121167</name>
    <dbReference type="NCBI Taxonomy" id="1176127"/>
    <lineage>
        <taxon>Eukaryota</taxon>
        <taxon>Fungi</taxon>
        <taxon>Dikarya</taxon>
        <taxon>Ascomycota</taxon>
        <taxon>Pezizomycotina</taxon>
        <taxon>Dothideomycetes</taxon>
        <taxon>Dothideomycetes incertae sedis</taxon>
        <taxon>Botryosphaeriales</taxon>
        <taxon>Aplosporellaceae</taxon>
        <taxon>Aplosporella</taxon>
    </lineage>
</organism>
<dbReference type="Pfam" id="PF01239">
    <property type="entry name" value="PPTA"/>
    <property type="match status" value="5"/>
</dbReference>
<evidence type="ECO:0000256" key="4">
    <source>
        <dbReference type="ARBA" id="ARBA00012702"/>
    </source>
</evidence>
<dbReference type="SUPFAM" id="SSF48439">
    <property type="entry name" value="Protein prenylyltransferase"/>
    <property type="match status" value="1"/>
</dbReference>
<keyword evidence="5" id="KW-0637">Prenyltransferase</keyword>
<dbReference type="EC" id="2.5.1.58" evidence="4"/>
<evidence type="ECO:0000256" key="6">
    <source>
        <dbReference type="ARBA" id="ARBA00022679"/>
    </source>
</evidence>
<evidence type="ECO:0000256" key="12">
    <source>
        <dbReference type="ARBA" id="ARBA00043086"/>
    </source>
</evidence>
<dbReference type="GO" id="GO:0005965">
    <property type="term" value="C:protein farnesyltransferase complex"/>
    <property type="evidence" value="ECO:0007669"/>
    <property type="project" value="TreeGrafter"/>
</dbReference>
<evidence type="ECO:0000256" key="1">
    <source>
        <dbReference type="ARBA" id="ARBA00001946"/>
    </source>
</evidence>
<dbReference type="GeneID" id="54294178"/>
<dbReference type="EC" id="2.5.1.59" evidence="3"/>
<protein>
    <recommendedName>
        <fullName evidence="9">Protein farnesyltransferase/geranylgeranyltransferase type-1 subunit alpha</fullName>
        <ecNumber evidence="4">2.5.1.58</ecNumber>
        <ecNumber evidence="3">2.5.1.59</ecNumber>
    </recommendedName>
    <alternativeName>
        <fullName evidence="12">CAAX farnesyltransferase subunit alpha</fullName>
    </alternativeName>
    <alternativeName>
        <fullName evidence="11">FTase-alpha</fullName>
    </alternativeName>
    <alternativeName>
        <fullName evidence="10">Ras proteins prenyltransferase subunit alpha</fullName>
    </alternativeName>
    <alternativeName>
        <fullName evidence="13">Type I protein geranyl-geranyltransferase subunit alpha</fullName>
    </alternativeName>
</protein>
<evidence type="ECO:0000256" key="8">
    <source>
        <dbReference type="ARBA" id="ARBA00022842"/>
    </source>
</evidence>
<dbReference type="PANTHER" id="PTHR11129">
    <property type="entry name" value="PROTEIN FARNESYLTRANSFERASE ALPHA SUBUNIT/RAB GERANYLGERANYL TRANSFERASE ALPHA SUBUNIT"/>
    <property type="match status" value="1"/>
</dbReference>
<evidence type="ECO:0000256" key="2">
    <source>
        <dbReference type="ARBA" id="ARBA00006734"/>
    </source>
</evidence>
<accession>A0A6A6BMX3</accession>